<dbReference type="GO" id="GO:0051301">
    <property type="term" value="P:cell division"/>
    <property type="evidence" value="ECO:0007669"/>
    <property type="project" value="UniProtKB-KW"/>
</dbReference>
<evidence type="ECO:0000256" key="14">
    <source>
        <dbReference type="SAM" id="Phobius"/>
    </source>
</evidence>
<dbReference type="PATRIC" id="fig|80852.17.peg.382"/>
<keyword evidence="9" id="KW-0131">Cell cycle</keyword>
<evidence type="ECO:0000313" key="16">
    <source>
        <dbReference type="Proteomes" id="UP000032427"/>
    </source>
</evidence>
<evidence type="ECO:0000256" key="12">
    <source>
        <dbReference type="ARBA" id="ARBA00035727"/>
    </source>
</evidence>
<keyword evidence="6" id="KW-0133">Cell shape</keyword>
<keyword evidence="4" id="KW-0132">Cell division</keyword>
<evidence type="ECO:0000256" key="7">
    <source>
        <dbReference type="ARBA" id="ARBA00022989"/>
    </source>
</evidence>
<feature type="region of interest" description="Disordered" evidence="13">
    <location>
        <begin position="119"/>
        <end position="152"/>
    </location>
</feature>
<sequence length="152" mass="17149">MAWIYALVGLAAGIIIGLLISRITVPGIKQQKSLKQDLEKSKYELEQYRQELVDHFATSATMLEALAKDFNKMYDHMASTSKELMPNQPKQDNPFSSRLDEMTLSPELNKKVAHIKAEIDKQPKDYANDATGLLNDDVPDKANIDKKEEKIA</sequence>
<feature type="transmembrane region" description="Helical" evidence="14">
    <location>
        <begin position="6"/>
        <end position="25"/>
    </location>
</feature>
<dbReference type="KEGG" id="awd:AWOD_I_0375"/>
<keyword evidence="2" id="KW-1003">Cell membrane</keyword>
<evidence type="ECO:0000256" key="10">
    <source>
        <dbReference type="ARBA" id="ARBA00035657"/>
    </source>
</evidence>
<accession>A0A090IQ84</accession>
<keyword evidence="7 14" id="KW-1133">Transmembrane helix</keyword>
<evidence type="ECO:0000256" key="3">
    <source>
        <dbReference type="ARBA" id="ARBA00022519"/>
    </source>
</evidence>
<evidence type="ECO:0000256" key="13">
    <source>
        <dbReference type="SAM" id="MobiDB-lite"/>
    </source>
</evidence>
<keyword evidence="8 14" id="KW-0472">Membrane</keyword>
<evidence type="ECO:0000256" key="2">
    <source>
        <dbReference type="ARBA" id="ARBA00022475"/>
    </source>
</evidence>
<keyword evidence="5 14" id="KW-0812">Transmembrane</keyword>
<evidence type="ECO:0000256" key="11">
    <source>
        <dbReference type="ARBA" id="ARBA00035703"/>
    </source>
</evidence>
<dbReference type="GO" id="GO:0008360">
    <property type="term" value="P:regulation of cell shape"/>
    <property type="evidence" value="ECO:0007669"/>
    <property type="project" value="UniProtKB-KW"/>
</dbReference>
<feature type="compositionally biased region" description="Polar residues" evidence="13">
    <location>
        <begin position="79"/>
        <end position="96"/>
    </location>
</feature>
<reference evidence="16" key="1">
    <citation type="submission" date="2014-09" db="EMBL/GenBank/DDBJ databases">
        <authorList>
            <person name="Hjerde E."/>
        </authorList>
    </citation>
    <scope>NUCLEOTIDE SEQUENCE [LARGE SCALE GENOMIC DNA]</scope>
    <source>
        <strain evidence="16">06/09/139</strain>
    </source>
</reference>
<dbReference type="InterPro" id="IPR009386">
    <property type="entry name" value="ZapG-like"/>
</dbReference>
<keyword evidence="3" id="KW-0997">Cell inner membrane</keyword>
<evidence type="ECO:0000313" key="15">
    <source>
        <dbReference type="EMBL" id="CED70470.1"/>
    </source>
</evidence>
<dbReference type="EMBL" id="LN554846">
    <property type="protein sequence ID" value="CED70470.1"/>
    <property type="molecule type" value="Genomic_DNA"/>
</dbReference>
<dbReference type="PIRSF" id="PIRSF006318">
    <property type="entry name" value="YhcB"/>
    <property type="match status" value="1"/>
</dbReference>
<dbReference type="OrthoDB" id="6401511at2"/>
<proteinExistence type="inferred from homology"/>
<evidence type="ECO:0000256" key="4">
    <source>
        <dbReference type="ARBA" id="ARBA00022618"/>
    </source>
</evidence>
<evidence type="ECO:0000256" key="9">
    <source>
        <dbReference type="ARBA" id="ARBA00023306"/>
    </source>
</evidence>
<organism evidence="15 16">
    <name type="scientific">Aliivibrio wodanis</name>
    <dbReference type="NCBI Taxonomy" id="80852"/>
    <lineage>
        <taxon>Bacteria</taxon>
        <taxon>Pseudomonadati</taxon>
        <taxon>Pseudomonadota</taxon>
        <taxon>Gammaproteobacteria</taxon>
        <taxon>Vibrionales</taxon>
        <taxon>Vibrionaceae</taxon>
        <taxon>Aliivibrio</taxon>
    </lineage>
</organism>
<dbReference type="PANTHER" id="PTHR39579:SF1">
    <property type="entry name" value="INNER MEMBRANE PROTEIN YHCB"/>
    <property type="match status" value="1"/>
</dbReference>
<comment type="subcellular location">
    <subcellularLocation>
        <location evidence="1">Cell inner membrane</location>
        <topology evidence="1">Single-pass membrane protein</topology>
    </subcellularLocation>
</comment>
<dbReference type="STRING" id="80852.AWOD_I_0375"/>
<feature type="compositionally biased region" description="Basic and acidic residues" evidence="13">
    <location>
        <begin position="138"/>
        <end position="152"/>
    </location>
</feature>
<evidence type="ECO:0000256" key="8">
    <source>
        <dbReference type="ARBA" id="ARBA00023136"/>
    </source>
</evidence>
<gene>
    <name evidence="15" type="ORF">AWOD_I_0375</name>
</gene>
<evidence type="ECO:0000256" key="1">
    <source>
        <dbReference type="ARBA" id="ARBA00004377"/>
    </source>
</evidence>
<dbReference type="AlphaFoldDB" id="A0A090IQ84"/>
<name>A0A090IQ84_9GAMM</name>
<evidence type="ECO:0000256" key="6">
    <source>
        <dbReference type="ARBA" id="ARBA00022960"/>
    </source>
</evidence>
<dbReference type="Pfam" id="PF06295">
    <property type="entry name" value="ZapG-like"/>
    <property type="match status" value="1"/>
</dbReference>
<dbReference type="PANTHER" id="PTHR39579">
    <property type="entry name" value="INNER MEMBRANE PROTEIN YHCB"/>
    <property type="match status" value="1"/>
</dbReference>
<protein>
    <recommendedName>
        <fullName evidence="11">Z-ring associated protein G</fullName>
    </recommendedName>
    <alternativeName>
        <fullName evidence="12">Cell division protein ZapG</fullName>
    </alternativeName>
</protein>
<feature type="region of interest" description="Disordered" evidence="13">
    <location>
        <begin position="79"/>
        <end position="98"/>
    </location>
</feature>
<dbReference type="HOGENOM" id="CLU_135606_1_0_6"/>
<dbReference type="GeneID" id="28539908"/>
<dbReference type="GO" id="GO:0005886">
    <property type="term" value="C:plasma membrane"/>
    <property type="evidence" value="ECO:0007669"/>
    <property type="project" value="UniProtKB-SubCell"/>
</dbReference>
<dbReference type="NCBIfam" id="NF008672">
    <property type="entry name" value="PRK11677.1"/>
    <property type="match status" value="1"/>
</dbReference>
<evidence type="ECO:0000256" key="5">
    <source>
        <dbReference type="ARBA" id="ARBA00022692"/>
    </source>
</evidence>
<keyword evidence="16" id="KW-1185">Reference proteome</keyword>
<dbReference type="Proteomes" id="UP000032427">
    <property type="component" value="Chromosome 1"/>
</dbReference>
<comment type="similarity">
    <text evidence="10">Belongs to the ZapG family.</text>
</comment>